<dbReference type="KEGG" id="osn:115228359"/>
<keyword evidence="1" id="KW-1185">Reference proteome</keyword>
<evidence type="ECO:0000313" key="1">
    <source>
        <dbReference type="Proteomes" id="UP000515154"/>
    </source>
</evidence>
<gene>
    <name evidence="2" type="primary">LOC115228359</name>
</gene>
<dbReference type="RefSeq" id="XP_029654819.1">
    <property type="nucleotide sequence ID" value="XM_029798959.1"/>
</dbReference>
<organism evidence="1 2">
    <name type="scientific">Octopus sinensis</name>
    <name type="common">East Asian common octopus</name>
    <dbReference type="NCBI Taxonomy" id="2607531"/>
    <lineage>
        <taxon>Eukaryota</taxon>
        <taxon>Metazoa</taxon>
        <taxon>Spiralia</taxon>
        <taxon>Lophotrochozoa</taxon>
        <taxon>Mollusca</taxon>
        <taxon>Cephalopoda</taxon>
        <taxon>Coleoidea</taxon>
        <taxon>Octopodiformes</taxon>
        <taxon>Octopoda</taxon>
        <taxon>Incirrata</taxon>
        <taxon>Octopodidae</taxon>
        <taxon>Octopus</taxon>
    </lineage>
</organism>
<name>A0A6P7TRG0_9MOLL</name>
<dbReference type="Proteomes" id="UP000515154">
    <property type="component" value="Unplaced"/>
</dbReference>
<accession>A0A6P7TRG0</accession>
<proteinExistence type="predicted"/>
<sequence length="221" mass="24595">MLNLVSSVFSVFGRTLDCSLVRDVYDFCLPRAVQSGVGSSPDCRLALYKAAMSFVHTCHSVECRPILLHIFRTAQFTEQCHSVYVRQCVWELETVHSRVIPSSKPHDLSVPTVASSKMDSIRESHNLESEGGSLDSPVGEVSGDIPVVCTETRSSKVAKLEEECVFDIPLDVMLEVERNEQEEVDKSDENDFDLLEDQNVADLPEDIKLMLSTFVPDGPDV</sequence>
<evidence type="ECO:0000313" key="2">
    <source>
        <dbReference type="RefSeq" id="XP_029654819.1"/>
    </source>
</evidence>
<reference evidence="2" key="1">
    <citation type="submission" date="2025-08" db="UniProtKB">
        <authorList>
            <consortium name="RefSeq"/>
        </authorList>
    </citation>
    <scope>IDENTIFICATION</scope>
</reference>
<protein>
    <submittedName>
        <fullName evidence="2">Uncharacterized protein LOC115228359</fullName>
    </submittedName>
</protein>
<dbReference type="AlphaFoldDB" id="A0A6P7TRG0"/>